<proteinExistence type="predicted"/>
<dbReference type="PANTHER" id="PTHR38471:SF2">
    <property type="entry name" value="FOUR HELIX BUNDLE PROTEIN"/>
    <property type="match status" value="1"/>
</dbReference>
<evidence type="ECO:0008006" key="3">
    <source>
        <dbReference type="Google" id="ProtNLM"/>
    </source>
</evidence>
<dbReference type="Gene3D" id="1.20.1440.60">
    <property type="entry name" value="23S rRNA-intervening sequence"/>
    <property type="match status" value="1"/>
</dbReference>
<dbReference type="PANTHER" id="PTHR38471">
    <property type="entry name" value="FOUR HELIX BUNDLE PROTEIN"/>
    <property type="match status" value="1"/>
</dbReference>
<reference evidence="2" key="1">
    <citation type="submission" date="2015-07" db="EMBL/GenBank/DDBJ databases">
        <title>Genome sequencing project for genomic taxonomy and phylogenomics of Bacillus-like bacteria.</title>
        <authorList>
            <person name="Liu B."/>
            <person name="Wang J."/>
            <person name="Zhu Y."/>
            <person name="Liu G."/>
            <person name="Chen Q."/>
            <person name="Chen Z."/>
            <person name="Lan J."/>
            <person name="Che J."/>
            <person name="Ge C."/>
            <person name="Shi H."/>
            <person name="Pan Z."/>
            <person name="Liu X."/>
        </authorList>
    </citation>
    <scope>NUCLEOTIDE SEQUENCE [LARGE SCALE GENOMIC DNA]</scope>
    <source>
        <strain evidence="2">FJAT-27997</strain>
    </source>
</reference>
<dbReference type="NCBIfam" id="TIGR02436">
    <property type="entry name" value="four helix bundle protein"/>
    <property type="match status" value="1"/>
</dbReference>
<dbReference type="PATRIC" id="fig|1679170.3.peg.5038"/>
<gene>
    <name evidence="1" type="ORF">AC625_22335</name>
</gene>
<evidence type="ECO:0000313" key="2">
    <source>
        <dbReference type="Proteomes" id="UP000037146"/>
    </source>
</evidence>
<accession>A0A0K9GYX1</accession>
<sequence length="119" mass="13455">MSRSIVDDKAFKFAIRIVRLNQYLVTEKKGYVLSKQVLKSGTSIGANIREALEGQSKKDFIAKLSISLKEVAETQYWLELLIATDYLDEKLGKSLLKDATELIKLLTSIIKTSEQNPDF</sequence>
<keyword evidence="2" id="KW-1185">Reference proteome</keyword>
<comment type="caution">
    <text evidence="1">The sequence shown here is derived from an EMBL/GenBank/DDBJ whole genome shotgun (WGS) entry which is preliminary data.</text>
</comment>
<dbReference type="PIRSF" id="PIRSF035652">
    <property type="entry name" value="CHP02436"/>
    <property type="match status" value="1"/>
</dbReference>
<dbReference type="Proteomes" id="UP000037146">
    <property type="component" value="Unassembled WGS sequence"/>
</dbReference>
<dbReference type="SUPFAM" id="SSF158446">
    <property type="entry name" value="IVS-encoded protein-like"/>
    <property type="match status" value="1"/>
</dbReference>
<dbReference type="EMBL" id="LFZW01000001">
    <property type="protein sequence ID" value="KMY51924.1"/>
    <property type="molecule type" value="Genomic_DNA"/>
</dbReference>
<dbReference type="AlphaFoldDB" id="A0A0K9GYX1"/>
<dbReference type="OrthoDB" id="160990at2"/>
<dbReference type="InterPro" id="IPR036583">
    <property type="entry name" value="23S_rRNA_IVS_sf"/>
</dbReference>
<organism evidence="1 2">
    <name type="scientific">Peribacillus loiseleuriae</name>
    <dbReference type="NCBI Taxonomy" id="1679170"/>
    <lineage>
        <taxon>Bacteria</taxon>
        <taxon>Bacillati</taxon>
        <taxon>Bacillota</taxon>
        <taxon>Bacilli</taxon>
        <taxon>Bacillales</taxon>
        <taxon>Bacillaceae</taxon>
        <taxon>Peribacillus</taxon>
    </lineage>
</organism>
<dbReference type="Pfam" id="PF05635">
    <property type="entry name" value="23S_rRNA_IVP"/>
    <property type="match status" value="1"/>
</dbReference>
<evidence type="ECO:0000313" key="1">
    <source>
        <dbReference type="EMBL" id="KMY51924.1"/>
    </source>
</evidence>
<dbReference type="RefSeq" id="WP_049683284.1">
    <property type="nucleotide sequence ID" value="NZ_LFZW01000001.1"/>
</dbReference>
<name>A0A0K9GYX1_9BACI</name>
<dbReference type="InterPro" id="IPR012657">
    <property type="entry name" value="23S_rRNA-intervening_sequence"/>
</dbReference>
<protein>
    <recommendedName>
        <fullName evidence="3">Four helix bundle protein</fullName>
    </recommendedName>
</protein>